<feature type="domain" description="SecA family profile" evidence="4">
    <location>
        <begin position="1142"/>
        <end position="1787"/>
    </location>
</feature>
<dbReference type="GO" id="GO:0005524">
    <property type="term" value="F:ATP binding"/>
    <property type="evidence" value="ECO:0007669"/>
    <property type="project" value="InterPro"/>
</dbReference>
<reference evidence="5" key="1">
    <citation type="journal article" date="2021" name="Mol. Ecol. Resour.">
        <title>Apolygus lucorum genome provides insights into omnivorousness and mesophyll feeding.</title>
        <authorList>
            <person name="Liu Y."/>
            <person name="Liu H."/>
            <person name="Wang H."/>
            <person name="Huang T."/>
            <person name="Liu B."/>
            <person name="Yang B."/>
            <person name="Yin L."/>
            <person name="Li B."/>
            <person name="Zhang Y."/>
            <person name="Zhang S."/>
            <person name="Jiang F."/>
            <person name="Zhang X."/>
            <person name="Ren Y."/>
            <person name="Wang B."/>
            <person name="Wang S."/>
            <person name="Lu Y."/>
            <person name="Wu K."/>
            <person name="Fan W."/>
            <person name="Wang G."/>
        </authorList>
    </citation>
    <scope>NUCLEOTIDE SEQUENCE</scope>
    <source>
        <strain evidence="5">12Hb</strain>
    </source>
</reference>
<dbReference type="GO" id="GO:0016020">
    <property type="term" value="C:membrane"/>
    <property type="evidence" value="ECO:0007669"/>
    <property type="project" value="InterPro"/>
</dbReference>
<dbReference type="GO" id="GO:0017038">
    <property type="term" value="P:protein import"/>
    <property type="evidence" value="ECO:0007669"/>
    <property type="project" value="InterPro"/>
</dbReference>
<keyword evidence="1" id="KW-0813">Transport</keyword>
<evidence type="ECO:0000259" key="4">
    <source>
        <dbReference type="PROSITE" id="PS51196"/>
    </source>
</evidence>
<feature type="region of interest" description="Disordered" evidence="3">
    <location>
        <begin position="1"/>
        <end position="50"/>
    </location>
</feature>
<comment type="caution">
    <text evidence="5">The sequence shown here is derived from an EMBL/GenBank/DDBJ whole genome shotgun (WGS) entry which is preliminary data.</text>
</comment>
<name>A0A8S9X9A4_APOLU</name>
<accession>A0A8S9X9A4</accession>
<evidence type="ECO:0000256" key="3">
    <source>
        <dbReference type="SAM" id="MobiDB-lite"/>
    </source>
</evidence>
<feature type="compositionally biased region" description="Polar residues" evidence="3">
    <location>
        <begin position="297"/>
        <end position="306"/>
    </location>
</feature>
<keyword evidence="2" id="KW-0811">Translocation</keyword>
<keyword evidence="6" id="KW-1185">Reference proteome</keyword>
<dbReference type="EMBL" id="WIXP02000009">
    <property type="protein sequence ID" value="KAF6205592.1"/>
    <property type="molecule type" value="Genomic_DNA"/>
</dbReference>
<dbReference type="Gene3D" id="3.40.50.300">
    <property type="entry name" value="P-loop containing nucleotide triphosphate hydrolases"/>
    <property type="match status" value="2"/>
</dbReference>
<feature type="region of interest" description="Disordered" evidence="3">
    <location>
        <begin position="223"/>
        <end position="254"/>
    </location>
</feature>
<dbReference type="PANTHER" id="PTHR30612">
    <property type="entry name" value="SECA INNER MEMBRANE COMPONENT OF SEC PROTEIN SECRETION SYSTEM"/>
    <property type="match status" value="1"/>
</dbReference>
<feature type="compositionally biased region" description="Basic and acidic residues" evidence="3">
    <location>
        <begin position="287"/>
        <end position="296"/>
    </location>
</feature>
<dbReference type="InterPro" id="IPR000185">
    <property type="entry name" value="SecA"/>
</dbReference>
<dbReference type="Pfam" id="PF07517">
    <property type="entry name" value="SecA_DEAD"/>
    <property type="match status" value="1"/>
</dbReference>
<dbReference type="SUPFAM" id="SSF52540">
    <property type="entry name" value="P-loop containing nucleoside triphosphate hydrolases"/>
    <property type="match status" value="2"/>
</dbReference>
<organism evidence="5 6">
    <name type="scientific">Apolygus lucorum</name>
    <name type="common">Small green plant bug</name>
    <name type="synonym">Lygocoris lucorum</name>
    <dbReference type="NCBI Taxonomy" id="248454"/>
    <lineage>
        <taxon>Eukaryota</taxon>
        <taxon>Metazoa</taxon>
        <taxon>Ecdysozoa</taxon>
        <taxon>Arthropoda</taxon>
        <taxon>Hexapoda</taxon>
        <taxon>Insecta</taxon>
        <taxon>Pterygota</taxon>
        <taxon>Neoptera</taxon>
        <taxon>Paraneoptera</taxon>
        <taxon>Hemiptera</taxon>
        <taxon>Heteroptera</taxon>
        <taxon>Panheteroptera</taxon>
        <taxon>Cimicomorpha</taxon>
        <taxon>Miridae</taxon>
        <taxon>Mirini</taxon>
        <taxon>Apolygus</taxon>
    </lineage>
</organism>
<evidence type="ECO:0000256" key="1">
    <source>
        <dbReference type="ARBA" id="ARBA00022927"/>
    </source>
</evidence>
<dbReference type="InterPro" id="IPR014018">
    <property type="entry name" value="SecA_motor_DEAD"/>
</dbReference>
<evidence type="ECO:0000313" key="5">
    <source>
        <dbReference type="EMBL" id="KAF6205592.1"/>
    </source>
</evidence>
<sequence>MMSDTSTDGEPMDVDSSDTEWTGSTKNVTDEEHHFNHPSDEERNQSKELKSSILQNNLSETPLAPDLAELEDTADVDESESSLLATDRMQIEVTASAIPPDNPVASVSVIQDNNWSVDTPNCCNVSTDESNCVKNANGILKQSYAGVLDHGSSSYHLQHPISSFDTISGASAQTNDSNPTMKSSALATAEHLNKQVIQSRLNITIHQPNPSQKAIANVQATGLQPASAKKTYAPTIHRSNEKIEIPTTSAGDHNLDLRPKVIANPKQNVANGKGDFVGVRVSGSTSHADDGRESDTHQSSLLNQPSGLEDSKWQNGNCHNFSITSDSKSSNIDQVTTEDDDFSDIEDLISGLKEFERFKWVPSSTSHRFLVGRHGSWYDGDFDRNCMSGFGCLFSHDRRQFVQGSWTENQLVNLQSFQFIDQGVGEGTIYLRKQANSYLLTFDEDEFVARAQFRSQIDVDFASSFRDIKLAFFRNLTITNVINDRIQSSRQSALCEFERALKHVLYETNNSVDFASALITLRKFFKTTSRSILAELSTNSSLPSILCKAAADLQKAENMLSNRRMELLKFSQDSQPPTLNVVSLVQSVCAEAVRHHRQRLADKCPSVLPKLMESINEVIPEKIIYVSRSDIEVFHHMASLAREHDVFLEYLHRGLFEKLDKLDSSCPPNDIMPLTTPVCGFLFKSFLEICSEICLLAQKCNIETLLTQSDGKWKLLDVIPWDQDIKQSRRLLSTQESLDCQYRFIFKLLLHFEPKNYYRGKQFRYDFKVLVSDDPVDDNWYLKQFKKFKDRFIGKKNFANVPEDRQVWLYILDHTIHEVLFNNKSNSKSSLALIKPMLDGHVTFLSSCPTNSYESFRMMTHNILLFIIQTYPHFEDSEKLVDEDLEILEKQMKHISYLSTTLKNDASAAGDFRDLVNEYNRYWRLRHLITLDESNCPDYLISKIKRVHELLLQMVDTALGKTVLVTSLVNYLRELNDFMEDLKDIDFPSIWYVKSHIDLAGMIEKIDNKLASESKCSYKVTDLKGFTERFKSGSPPQHYIIQVVQKLLECASESLSKSWISFCEQPEAQLEGTGALLGAMRTSFLYLKEQPDYRDFELFCDESIQPFIRVLNGCNDLKEFKTRVNIVKESFWYIRKMDEIGVVKALQLFNRINNGSLDAEKLEKCYNTYLEKYNEYISDASAVTGVDNIVQSMNNERKDFEEFTKWGDDFKLVRIPEILAGLSAVWSLLVSKDVSSTGKFLKPHCIQILCIMRLLSVDNSRPGVEHHLAQVLTGQGKSVILGLLSAFLAFTGYNVSVVCYSSYLAKRDKADFEDFYSVINVDDNITYETFNVMSWRLFMSPKIDGRVINLGNLVESLVLEHRSWEPLGLSTSGVKKTILLIDEVDVFFSKNVYGSSDRRATTPVIPALTQIQKKIWSMVDGGNYGPQALYDSIAAFIDEQIKSGKEEFRKYNEFRLKRGSFSVLVDESDNLIAREFTNRSLLETHVMKMVNSAIRVSRNPISKNDCKIIDGKIYGRDPINGDFTQHIGYNVIFRYFKLKKADFAHMNFHNYGYIHLHLGRISYAKLPEEFPLILGVSGTLSDLRNHESEAIKSYKIHSLSLLPSYFGESNLKFNQVDNFCIVKSLDDWGSKVFERINAAIDAQRSALVFFDTKSILTDFKNEFANKFDRLNVLTENTDGDLKAKYIDEAGIASTVTLATRMMGRGVDFKSSMSVEKKGGVHVIQTFFSLDVKEETQIKGRTARKDNKGSYELILCEKHLIRKRLLKANDQSARSYDSLHRTRLELSNIEGAKNADKIQKCEKDHNTTMQYYGLHKTE</sequence>
<feature type="region of interest" description="Disordered" evidence="3">
    <location>
        <begin position="266"/>
        <end position="315"/>
    </location>
</feature>
<dbReference type="OrthoDB" id="7614088at2759"/>
<keyword evidence="1" id="KW-0653">Protein transport</keyword>
<dbReference type="GO" id="GO:0006886">
    <property type="term" value="P:intracellular protein transport"/>
    <property type="evidence" value="ECO:0007669"/>
    <property type="project" value="InterPro"/>
</dbReference>
<dbReference type="InterPro" id="IPR011115">
    <property type="entry name" value="SecA_DEAD"/>
</dbReference>
<gene>
    <name evidence="5" type="ORF">GE061_019765</name>
</gene>
<proteinExistence type="predicted"/>
<dbReference type="Proteomes" id="UP000466442">
    <property type="component" value="Linkage Group LG9"/>
</dbReference>
<evidence type="ECO:0000313" key="6">
    <source>
        <dbReference type="Proteomes" id="UP000466442"/>
    </source>
</evidence>
<dbReference type="GO" id="GO:0006605">
    <property type="term" value="P:protein targeting"/>
    <property type="evidence" value="ECO:0007669"/>
    <property type="project" value="InterPro"/>
</dbReference>
<dbReference type="PROSITE" id="PS51196">
    <property type="entry name" value="SECA_MOTOR_DEAD"/>
    <property type="match status" value="1"/>
</dbReference>
<dbReference type="InterPro" id="IPR027417">
    <property type="entry name" value="P-loop_NTPase"/>
</dbReference>
<dbReference type="PANTHER" id="PTHR30612:SF0">
    <property type="entry name" value="CHLOROPLAST PROTEIN-TRANSPORTING ATPASE"/>
    <property type="match status" value="1"/>
</dbReference>
<evidence type="ECO:0000256" key="2">
    <source>
        <dbReference type="ARBA" id="ARBA00023010"/>
    </source>
</evidence>
<protein>
    <recommendedName>
        <fullName evidence="4">SecA family profile domain-containing protein</fullName>
    </recommendedName>
</protein>
<feature type="compositionally biased region" description="Basic and acidic residues" evidence="3">
    <location>
        <begin position="28"/>
        <end position="50"/>
    </location>
</feature>